<dbReference type="InterPro" id="IPR029487">
    <property type="entry name" value="NEL_dom"/>
</dbReference>
<dbReference type="RefSeq" id="WP_177143976.1">
    <property type="nucleotide sequence ID" value="NZ_JACAPU010000013.1"/>
</dbReference>
<dbReference type="Proteomes" id="UP000582981">
    <property type="component" value="Unassembled WGS sequence"/>
</dbReference>
<comment type="similarity">
    <text evidence="6">Belongs to the LRR-containing bacterial E3 ligase family.</text>
</comment>
<keyword evidence="6" id="KW-0964">Secreted</keyword>
<keyword evidence="8" id="KW-0472">Membrane</keyword>
<gene>
    <name evidence="10" type="ORF">HX829_09975</name>
</gene>
<accession>A0A7Y7WDV9</accession>
<comment type="caution">
    <text evidence="10">The sequence shown here is derived from an EMBL/GenBank/DDBJ whole genome shotgun (WGS) entry which is preliminary data.</text>
</comment>
<dbReference type="GO" id="GO:0005737">
    <property type="term" value="C:cytoplasm"/>
    <property type="evidence" value="ECO:0007669"/>
    <property type="project" value="TreeGrafter"/>
</dbReference>
<dbReference type="GO" id="GO:0016567">
    <property type="term" value="P:protein ubiquitination"/>
    <property type="evidence" value="ECO:0007669"/>
    <property type="project" value="InterPro"/>
</dbReference>
<feature type="region of interest" description="Disordered" evidence="7">
    <location>
        <begin position="1"/>
        <end position="22"/>
    </location>
</feature>
<sequence>MNRSAEPGTTVDTGDEPPPPAEADDLLLLLFMRRDGDLLHSEESWARQQVVEQLAISFKAAMGPLHEAEQRTWLGSYRQLMEARATLDEESHKVVDTFEKVGLAKLRERLQEASGLDLDPQTTYLHTVIDSSAAVRQPVGEGPPVQVESFERRIGKVTVSTMTLWQAACLNFAFSDSSYANLKRRWISFDKKVDISDRRWLLATEVFVRIVRELNLGAVLKPHVARAMVVEGPLYQSILAFAHAQIHFGLYDAARQPALTGLTYSAFVALRDELATARPRLKGSYVALRLTGGLQSRLDRVLESVESALLHLFEVEHEPLELIYLPLQVFEVSGQRGLYSYCIDRPGEALRYHDSRAAFERDFKAQLEKDSSSGQLGWLISSLAFKQQHQFWQWLKDHPKPRRLTWMSTFEDLYKWIWSGDGVEDLTFAYGDTHADFSPGKALAEFYAWRFRLNTEAIAVSKTEHDLQAVKEGFLEVMHLLLNVLMLPVPGGFGILGRMLAMAMFAQLGVALADGILATFQGRPKVLGQALFSVGMAILTGGALGYAGQVLERRFQALSLEIGRWRKVTAAQGPPRLWKVDLSGYGVSVRGLRERFSADERGLFEEGGALFGEVREPGGPIQVRLEYDAVLKRYVAVAPDPAGFRPAMRYDRQERCWVADLDDSHTLSDARWLERMMVQGNAEEAETLLTISGVRRETLQEIWAGGLPPASLVEAERRRQIDAGLDALIGSRDARLSLPADAERVLFCLLPRLSDWPETTGLFIHGPGGELLAVHGRQARLADFEHRVAIRRLEEGGYIEQPADPLLLSDGLAHEEGVQALILGLLPDGCPLKGDFQPFVRRQWNKAIRQQVNALARLERQTLFEMLVAHDGMDRSASLAPARHYLSLVAPSLPSLVFKLHALYPALSLARIAEYLRRMPLEPLQRQRLLEHGELSGAHARALADAQAMTRLGRALDGIHQARSFNRDTDQWLQLAGELLVREQLGAALCPRVSTSPTHDSLYLALAALFKPHELSQLGVPSATDVKALRTLLASVLERRRASDGRIVLPVEHCRETVALPSTLIPDAAGLYRQGDNTYLSLEGGLYRIENTGLPEDWRINPADLPGAYTPRLEHNGASAWWHEFEDPLEWDGPTAFRRLGGQAASFSETVARQILAVSDTSDSLLRQTIFCNHRPPAFLLSVMQRFRDYLDIERNIASLTWRSAELPALFKTALNGLSAADDLWLALDPGLSGNQLVGYLLRRLASDPRRVRQALADGLSGQRGQAAKPLPRLLEQVFADLPGGVAEEILEHSESWQRQLITDSRRIPLALAEEAHWWCEEALLGRALMGLSPDGLSNAHSDQVLLVVLKALPGWPEQARIEIRETGVDGPLLESSGSADIDKRRVVVKRPDGYESFIVEGEQVSRQGTAQSDLLLALSRVVQDLPARLPWGGAQGPEALLKNLISQQAIRQRAELRQRLGLRPAPPWASLPRRLVRQRSGQIGLALSGRGRSLPGVELFGRLKKLYRGATNQELFDLLRAAGSTSAEQRRAVEALERDYITLKNELVTWVDAPRGADGTAWDVNFRVRMAMASRIRRCWRWESRNLLGGLLLLEGFAVEQMPRLSVSFRHVTQLLVRDMSLEISYVNAFLSAFPALKHLRLYGAGLKRLPHEIGQMKALEELDLEDNQIVLTEPAALQLAGLKSLKILNLRGNPLKLLPDFGALSDLQSLNLSRTGLDSWPSGTVFLKSLAYMNLAHNRIRQVPNTLLSAPRLLKRGVHLEGNPLEQDALAKLSVDARKQKGEGITFGLAIAELSGPVGIEAWGSALERSDEQNWIWQRLKDNPDAEVFFDFLEQLSALATFYNPLFSAVRRDLTQRVWRVLEAMAESADFCEQLFIRQLVLTAEGTGRLRVFNELEFAVLCRQALNGIDKATAQARLLRLLKGKFRLQVLWDQVADLGVYRAYWELLAERLELPDLFNGRFYKERVVLSDAQIEVMVEQVRRTETAAGPMGLHRYLKSDIAWRRFLERAYGEDFQSLPEPERNARIDTLTISALSDTTPVVFS</sequence>
<evidence type="ECO:0000256" key="5">
    <source>
        <dbReference type="ARBA" id="ARBA00023026"/>
    </source>
</evidence>
<keyword evidence="5" id="KW-0843">Virulence</keyword>
<proteinExistence type="inferred from homology"/>
<dbReference type="EC" id="2.3.2.27" evidence="2"/>
<feature type="domain" description="NEL" evidence="9">
    <location>
        <begin position="1797"/>
        <end position="2046"/>
    </location>
</feature>
<dbReference type="EMBL" id="JACAPU010000013">
    <property type="protein sequence ID" value="NWB46824.1"/>
    <property type="molecule type" value="Genomic_DNA"/>
</dbReference>
<organism evidence="10 11">
    <name type="scientific">Pseudomonas gingeri</name>
    <dbReference type="NCBI Taxonomy" id="117681"/>
    <lineage>
        <taxon>Bacteria</taxon>
        <taxon>Pseudomonadati</taxon>
        <taxon>Pseudomonadota</taxon>
        <taxon>Gammaproteobacteria</taxon>
        <taxon>Pseudomonadales</taxon>
        <taxon>Pseudomonadaceae</taxon>
        <taxon>Pseudomonas</taxon>
    </lineage>
</organism>
<evidence type="ECO:0000256" key="4">
    <source>
        <dbReference type="ARBA" id="ARBA00022737"/>
    </source>
</evidence>
<evidence type="ECO:0000259" key="9">
    <source>
        <dbReference type="PROSITE" id="PS52053"/>
    </source>
</evidence>
<dbReference type="Gene3D" id="1.20.58.360">
    <property type="entry name" value="Shigella T3SS effector IpaH defines"/>
    <property type="match status" value="1"/>
</dbReference>
<dbReference type="Pfam" id="PF14496">
    <property type="entry name" value="NEL"/>
    <property type="match status" value="1"/>
</dbReference>
<dbReference type="InterPro" id="IPR001611">
    <property type="entry name" value="Leu-rich_rpt"/>
</dbReference>
<dbReference type="InterPro" id="IPR003591">
    <property type="entry name" value="Leu-rich_rpt_typical-subtyp"/>
</dbReference>
<dbReference type="PANTHER" id="PTHR48051">
    <property type="match status" value="1"/>
</dbReference>
<comment type="catalytic activity">
    <reaction evidence="1">
        <text>S-ubiquitinyl-[E2 ubiquitin-conjugating enzyme]-L-cysteine + [acceptor protein]-L-lysine = [E2 ubiquitin-conjugating enzyme]-L-cysteine + N(6)-ubiquitinyl-[acceptor protein]-L-lysine.</text>
        <dbReference type="EC" id="2.3.2.27"/>
    </reaction>
</comment>
<keyword evidence="8" id="KW-1133">Transmembrane helix</keyword>
<dbReference type="SMART" id="SM00369">
    <property type="entry name" value="LRR_TYP"/>
    <property type="match status" value="4"/>
</dbReference>
<dbReference type="InterPro" id="IPR032675">
    <property type="entry name" value="LRR_dom_sf"/>
</dbReference>
<evidence type="ECO:0000256" key="3">
    <source>
        <dbReference type="ARBA" id="ARBA00022614"/>
    </source>
</evidence>
<keyword evidence="6" id="KW-1035">Host cytoplasm</keyword>
<dbReference type="GO" id="GO:0005576">
    <property type="term" value="C:extracellular region"/>
    <property type="evidence" value="ECO:0007669"/>
    <property type="project" value="UniProtKB-UniRule"/>
</dbReference>
<comment type="caution">
    <text evidence="6">Lacks conserved residue(s) required for the propagation of feature annotation.</text>
</comment>
<evidence type="ECO:0000256" key="8">
    <source>
        <dbReference type="SAM" id="Phobius"/>
    </source>
</evidence>
<reference evidence="10 11" key="1">
    <citation type="submission" date="2020-04" db="EMBL/GenBank/DDBJ databases">
        <title>Molecular characterization of pseudomonads from Agaricus bisporus reveal novel blotch 2 pathogens in Western Europe.</title>
        <authorList>
            <person name="Taparia T."/>
            <person name="Krijger M."/>
            <person name="Haynes E."/>
            <person name="Elpinstone J.G."/>
            <person name="Noble R."/>
            <person name="Van Der Wolf J."/>
        </authorList>
    </citation>
    <scope>NUCLEOTIDE SEQUENCE [LARGE SCALE GENOMIC DNA]</scope>
    <source>
        <strain evidence="10 11">F1001</strain>
    </source>
</reference>
<keyword evidence="6" id="KW-0833">Ubl conjugation pathway</keyword>
<evidence type="ECO:0000256" key="1">
    <source>
        <dbReference type="ARBA" id="ARBA00000900"/>
    </source>
</evidence>
<evidence type="ECO:0000256" key="7">
    <source>
        <dbReference type="SAM" id="MobiDB-lite"/>
    </source>
</evidence>
<keyword evidence="4" id="KW-0677">Repeat</keyword>
<dbReference type="InterPro" id="IPR050216">
    <property type="entry name" value="LRR_domain-containing"/>
</dbReference>
<name>A0A7Y7WDV9_9PSED</name>
<keyword evidence="8" id="KW-0812">Transmembrane</keyword>
<dbReference type="PROSITE" id="PS52053">
    <property type="entry name" value="NEL"/>
    <property type="match status" value="1"/>
</dbReference>
<protein>
    <recommendedName>
        <fullName evidence="2">RING-type E3 ubiquitin transferase</fullName>
        <ecNumber evidence="2">2.3.2.27</ecNumber>
    </recommendedName>
</protein>
<evidence type="ECO:0000256" key="2">
    <source>
        <dbReference type="ARBA" id="ARBA00012483"/>
    </source>
</evidence>
<dbReference type="GO" id="GO:0061630">
    <property type="term" value="F:ubiquitin protein ligase activity"/>
    <property type="evidence" value="ECO:0007669"/>
    <property type="project" value="UniProtKB-EC"/>
</dbReference>
<dbReference type="PANTHER" id="PTHR48051:SF54">
    <property type="entry name" value="LEUCINE-RICH REPEAT-CONTAINING PROTEIN"/>
    <property type="match status" value="1"/>
</dbReference>
<feature type="transmembrane region" description="Helical" evidence="8">
    <location>
        <begin position="530"/>
        <end position="548"/>
    </location>
</feature>
<evidence type="ECO:0000313" key="10">
    <source>
        <dbReference type="EMBL" id="NWB46824.1"/>
    </source>
</evidence>
<evidence type="ECO:0000313" key="11">
    <source>
        <dbReference type="Proteomes" id="UP000582981"/>
    </source>
</evidence>
<feature type="transmembrane region" description="Helical" evidence="8">
    <location>
        <begin position="495"/>
        <end position="518"/>
    </location>
</feature>
<dbReference type="SUPFAM" id="SSF52058">
    <property type="entry name" value="L domain-like"/>
    <property type="match status" value="1"/>
</dbReference>
<keyword evidence="3" id="KW-0433">Leucine-rich repeat</keyword>
<evidence type="ECO:0000256" key="6">
    <source>
        <dbReference type="PROSITE-ProRule" id="PRU01398"/>
    </source>
</evidence>
<dbReference type="Gene3D" id="3.80.10.10">
    <property type="entry name" value="Ribonuclease Inhibitor"/>
    <property type="match status" value="1"/>
</dbReference>
<dbReference type="PROSITE" id="PS51450">
    <property type="entry name" value="LRR"/>
    <property type="match status" value="1"/>
</dbReference>